<protein>
    <recommendedName>
        <fullName evidence="3">CRISPR-associated protein, TM1812 family</fullName>
    </recommendedName>
</protein>
<evidence type="ECO:0008006" key="3">
    <source>
        <dbReference type="Google" id="ProtNLM"/>
    </source>
</evidence>
<proteinExistence type="predicted"/>
<dbReference type="EMBL" id="CP002631">
    <property type="protein sequence ID" value="AEB14003.1"/>
    <property type="molecule type" value="Genomic_DNA"/>
</dbReference>
<dbReference type="RefSeq" id="WP_013701292.1">
    <property type="nucleotide sequence ID" value="NC_015385.1"/>
</dbReference>
<name>F2NVM4_TRES6</name>
<sequence>MKKIVFVTLMLADDMLKRHYPVDGNSFIEYPGELYYAINSVLARTMKKDDEIKVVLLETRAGDKAGTKNAQLFMDELNEINTSNSIGAKITYEIIPSDFLVSKKGLNEIYLKLIKNLEPDIEVSADITFGPKSLPLLIFTAMQFGEKFFDCSIGNVIYMKAEFKNNILVEGTQLICDYTPLYMLNSFTNTIECTNGEKAIASVEALLKD</sequence>
<dbReference type="KEGG" id="tsu:Tresu_1088"/>
<evidence type="ECO:0000313" key="1">
    <source>
        <dbReference type="EMBL" id="AEB14003.1"/>
    </source>
</evidence>
<reference evidence="2" key="2">
    <citation type="submission" date="2011-04" db="EMBL/GenBank/DDBJ databases">
        <title>The complete genome of chromosome of Treponema succinifaciens DSM 2489.</title>
        <authorList>
            <person name="Lucas S."/>
            <person name="Copeland A."/>
            <person name="Lapidus A."/>
            <person name="Bruce D."/>
            <person name="Goodwin L."/>
            <person name="Pitluck S."/>
            <person name="Peters L."/>
            <person name="Kyrpides N."/>
            <person name="Mavromatis K."/>
            <person name="Ivanova N."/>
            <person name="Ovchinnikova G."/>
            <person name="Teshima H."/>
            <person name="Detter J.C."/>
            <person name="Tapia R."/>
            <person name="Han C."/>
            <person name="Land M."/>
            <person name="Hauser L."/>
            <person name="Markowitz V."/>
            <person name="Cheng J.-F."/>
            <person name="Hugenholtz P."/>
            <person name="Woyke T."/>
            <person name="Wu D."/>
            <person name="Gronow S."/>
            <person name="Wellnitz S."/>
            <person name="Brambilla E."/>
            <person name="Klenk H.-P."/>
            <person name="Eisen J.A."/>
        </authorList>
    </citation>
    <scope>NUCLEOTIDE SEQUENCE [LARGE SCALE GENOMIC DNA]</scope>
    <source>
        <strain evidence="2">ATCC 33096 / DSM 2489 / 6091</strain>
    </source>
</reference>
<dbReference type="eggNOG" id="ENOG5031CPN">
    <property type="taxonomic scope" value="Bacteria"/>
</dbReference>
<dbReference type="OrthoDB" id="359889at2"/>
<organism evidence="1 2">
    <name type="scientific">Treponema succinifaciens (strain ATCC 33096 / DSM 2489 / 6091)</name>
    <dbReference type="NCBI Taxonomy" id="869209"/>
    <lineage>
        <taxon>Bacteria</taxon>
        <taxon>Pseudomonadati</taxon>
        <taxon>Spirochaetota</taxon>
        <taxon>Spirochaetia</taxon>
        <taxon>Spirochaetales</taxon>
        <taxon>Treponemataceae</taxon>
        <taxon>Treponema</taxon>
    </lineage>
</organism>
<dbReference type="AlphaFoldDB" id="F2NVM4"/>
<evidence type="ECO:0000313" key="2">
    <source>
        <dbReference type="Proteomes" id="UP000006852"/>
    </source>
</evidence>
<gene>
    <name evidence="1" type="ordered locus">Tresu_1088</name>
</gene>
<accession>F2NVM4</accession>
<dbReference type="GeneID" id="302998250"/>
<dbReference type="STRING" id="869209.Tresu_1088"/>
<reference evidence="1 2" key="1">
    <citation type="journal article" date="2011" name="Stand. Genomic Sci.">
        <title>Complete genome sequence of Treponema succinifaciens type strain (6091).</title>
        <authorList>
            <person name="Han C."/>
            <person name="Gronow S."/>
            <person name="Teshima H."/>
            <person name="Lapidus A."/>
            <person name="Nolan M."/>
            <person name="Lucas S."/>
            <person name="Hammon N."/>
            <person name="Deshpande S."/>
            <person name="Cheng J.F."/>
            <person name="Zeytun A."/>
            <person name="Tapia R."/>
            <person name="Goodwin L."/>
            <person name="Pitluck S."/>
            <person name="Liolios K."/>
            <person name="Pagani I."/>
            <person name="Ivanova N."/>
            <person name="Mavromatis K."/>
            <person name="Mikhailova N."/>
            <person name="Huntemann M."/>
            <person name="Pati A."/>
            <person name="Chen A."/>
            <person name="Palaniappan K."/>
            <person name="Land M."/>
            <person name="Hauser L."/>
            <person name="Brambilla E.M."/>
            <person name="Rohde M."/>
            <person name="Goker M."/>
            <person name="Woyke T."/>
            <person name="Bristow J."/>
            <person name="Eisen J.A."/>
            <person name="Markowitz V."/>
            <person name="Hugenholtz P."/>
            <person name="Kyrpides N.C."/>
            <person name="Klenk H.P."/>
            <person name="Detter J.C."/>
        </authorList>
    </citation>
    <scope>NUCLEOTIDE SEQUENCE [LARGE SCALE GENOMIC DNA]</scope>
    <source>
        <strain evidence="2">ATCC 33096 / DSM 2489 / 6091</strain>
    </source>
</reference>
<keyword evidence="2" id="KW-1185">Reference proteome</keyword>
<dbReference type="HOGENOM" id="CLU_1331447_0_0_12"/>
<dbReference type="Proteomes" id="UP000006852">
    <property type="component" value="Chromosome"/>
</dbReference>